<evidence type="ECO:0000313" key="2">
    <source>
        <dbReference type="Proteomes" id="UP000242175"/>
    </source>
</evidence>
<accession>A0A220VHD2</accession>
<evidence type="ECO:0000313" key="1">
    <source>
        <dbReference type="EMBL" id="ASK79775.1"/>
    </source>
</evidence>
<gene>
    <name evidence="1" type="ORF">CF386_12090</name>
</gene>
<dbReference type="RefSeq" id="WP_089074683.1">
    <property type="nucleotide sequence ID" value="NZ_CP022356.1"/>
</dbReference>
<dbReference type="SUPFAM" id="SSF56801">
    <property type="entry name" value="Acetyl-CoA synthetase-like"/>
    <property type="match status" value="1"/>
</dbReference>
<organism evidence="1 2">
    <name type="scientific">Paraphotobacterium marinum</name>
    <dbReference type="NCBI Taxonomy" id="1755811"/>
    <lineage>
        <taxon>Bacteria</taxon>
        <taxon>Pseudomonadati</taxon>
        <taxon>Pseudomonadota</taxon>
        <taxon>Gammaproteobacteria</taxon>
        <taxon>Vibrionales</taxon>
        <taxon>Vibrionaceae</taxon>
        <taxon>Paraphotobacterium</taxon>
    </lineage>
</organism>
<dbReference type="EMBL" id="CP022356">
    <property type="protein sequence ID" value="ASK79775.1"/>
    <property type="molecule type" value="Genomic_DNA"/>
</dbReference>
<keyword evidence="2" id="KW-1185">Reference proteome</keyword>
<proteinExistence type="predicted"/>
<dbReference type="AlphaFoldDB" id="A0A220VHD2"/>
<reference evidence="1 2" key="1">
    <citation type="journal article" date="2016" name="Int. J. Syst. Evol. Microbiol.">
        <title>Paraphotobacterium marinum gen. nov., sp. nov., a member of the family Vibrionaceae, isolated from surface seawater.</title>
        <authorList>
            <person name="Huang Z."/>
            <person name="Dong C."/>
            <person name="Shao Z."/>
        </authorList>
    </citation>
    <scope>NUCLEOTIDE SEQUENCE [LARGE SCALE GENOMIC DNA]</scope>
    <source>
        <strain evidence="1 2">NSCS20N07D</strain>
    </source>
</reference>
<sequence length="84" mass="9479">MYILGRINDAFKTAKGEYIHPARIEKIFLNFCNVDFVSTLGRGLDGPYLVVVASIFSDSDKKKFNKKLQTAIKNTNNALSNHEK</sequence>
<protein>
    <submittedName>
        <fullName evidence="1">Uncharacterized protein</fullName>
    </submittedName>
</protein>
<name>A0A220VHD2_9GAMM</name>
<dbReference type="KEGG" id="pmai:CF386_12090"/>
<dbReference type="Proteomes" id="UP000242175">
    <property type="component" value="Chromosome small"/>
</dbReference>